<sequence>MKKLNLGVIGISEGNGHPYSWAAIFNGFDHDEMSKCPFPVIPQYLSEEKYPEDFLVDLGEVTHVWSQDVEESNMIAKSAKIPHVVNKLEDMIGNVDAVLLARDDAENHLRMSKSFLQAGIPIFIDKPLAYSLKTAQDILSYQTYEGQLYTCSSLRYSTELLLSEEQIKTLGDVYFIEATVPKSWEKYAIHVIEPIIAGNPSRGNLLNVKVIYKREGLKKVLVEWENLTAVISAYGVFSSPIEIKYFGSNGQAQTNRFTSAFPSFKKSLETFVLNIGKNDLPIPRNETLEIINIIEKGING</sequence>
<dbReference type="OrthoDB" id="1408251at2"/>
<dbReference type="Gene3D" id="3.40.50.720">
    <property type="entry name" value="NAD(P)-binding Rossmann-like Domain"/>
    <property type="match status" value="1"/>
</dbReference>
<keyword evidence="3" id="KW-1185">Reference proteome</keyword>
<dbReference type="Pfam" id="PF01408">
    <property type="entry name" value="GFO_IDH_MocA"/>
    <property type="match status" value="1"/>
</dbReference>
<evidence type="ECO:0000313" key="2">
    <source>
        <dbReference type="EMBL" id="RMA65990.1"/>
    </source>
</evidence>
<proteinExistence type="predicted"/>
<comment type="caution">
    <text evidence="2">The sequence shown here is derived from an EMBL/GenBank/DDBJ whole genome shotgun (WGS) entry which is preliminary data.</text>
</comment>
<dbReference type="InterPro" id="IPR036291">
    <property type="entry name" value="NAD(P)-bd_dom_sf"/>
</dbReference>
<gene>
    <name evidence="2" type="ORF">BXY75_0406</name>
</gene>
<dbReference type="InterPro" id="IPR000683">
    <property type="entry name" value="Gfo/Idh/MocA-like_OxRdtase_N"/>
</dbReference>
<organism evidence="2 3">
    <name type="scientific">Ulvibacter antarcticus</name>
    <dbReference type="NCBI Taxonomy" id="442714"/>
    <lineage>
        <taxon>Bacteria</taxon>
        <taxon>Pseudomonadati</taxon>
        <taxon>Bacteroidota</taxon>
        <taxon>Flavobacteriia</taxon>
        <taxon>Flavobacteriales</taxon>
        <taxon>Flavobacteriaceae</taxon>
        <taxon>Ulvibacter</taxon>
    </lineage>
</organism>
<dbReference type="GO" id="GO:0000166">
    <property type="term" value="F:nucleotide binding"/>
    <property type="evidence" value="ECO:0007669"/>
    <property type="project" value="InterPro"/>
</dbReference>
<accession>A0A3L9Z1J1</accession>
<dbReference type="RefSeq" id="WP_121906010.1">
    <property type="nucleotide sequence ID" value="NZ_REFC01000011.1"/>
</dbReference>
<protein>
    <recommendedName>
        <fullName evidence="1">Gfo/Idh/MocA-like oxidoreductase N-terminal domain-containing protein</fullName>
    </recommendedName>
</protein>
<name>A0A3L9Z1J1_9FLAO</name>
<feature type="domain" description="Gfo/Idh/MocA-like oxidoreductase N-terminal" evidence="1">
    <location>
        <begin position="55"/>
        <end position="144"/>
    </location>
</feature>
<dbReference type="SUPFAM" id="SSF51735">
    <property type="entry name" value="NAD(P)-binding Rossmann-fold domains"/>
    <property type="match status" value="1"/>
</dbReference>
<evidence type="ECO:0000313" key="3">
    <source>
        <dbReference type="Proteomes" id="UP000271339"/>
    </source>
</evidence>
<dbReference type="AlphaFoldDB" id="A0A3L9Z1J1"/>
<reference evidence="2 3" key="1">
    <citation type="submission" date="2018-10" db="EMBL/GenBank/DDBJ databases">
        <title>Genomic Encyclopedia of Archaeal and Bacterial Type Strains, Phase II (KMG-II): from individual species to whole genera.</title>
        <authorList>
            <person name="Goeker M."/>
        </authorList>
    </citation>
    <scope>NUCLEOTIDE SEQUENCE [LARGE SCALE GENOMIC DNA]</scope>
    <source>
        <strain evidence="2 3">DSM 23424</strain>
    </source>
</reference>
<dbReference type="Proteomes" id="UP000271339">
    <property type="component" value="Unassembled WGS sequence"/>
</dbReference>
<evidence type="ECO:0000259" key="1">
    <source>
        <dbReference type="Pfam" id="PF01408"/>
    </source>
</evidence>
<dbReference type="EMBL" id="REFC01000011">
    <property type="protein sequence ID" value="RMA65990.1"/>
    <property type="molecule type" value="Genomic_DNA"/>
</dbReference>